<evidence type="ECO:0000313" key="1">
    <source>
        <dbReference type="EMBL" id="OWO90011.1"/>
    </source>
</evidence>
<proteinExistence type="predicted"/>
<reference evidence="1 2" key="1">
    <citation type="submission" date="2017-03" db="EMBL/GenBank/DDBJ databases">
        <title>Genome of strain Rhizobium sp. CNPSo 668.</title>
        <authorList>
            <person name="Ribeiro R."/>
        </authorList>
    </citation>
    <scope>NUCLEOTIDE SEQUENCE [LARGE SCALE GENOMIC DNA]</scope>
    <source>
        <strain evidence="1 2">CNPSo 668</strain>
    </source>
</reference>
<name>A0A246DLE2_9HYPH</name>
<protein>
    <submittedName>
        <fullName evidence="1">Uncharacterized protein</fullName>
    </submittedName>
</protein>
<comment type="caution">
    <text evidence="1">The sequence shown here is derived from an EMBL/GenBank/DDBJ whole genome shotgun (WGS) entry which is preliminary data.</text>
</comment>
<dbReference type="AlphaFoldDB" id="A0A246DLE2"/>
<dbReference type="Proteomes" id="UP000197269">
    <property type="component" value="Unassembled WGS sequence"/>
</dbReference>
<gene>
    <name evidence="1" type="ORF">B5E41_29225</name>
</gene>
<evidence type="ECO:0000313" key="2">
    <source>
        <dbReference type="Proteomes" id="UP000197269"/>
    </source>
</evidence>
<organism evidence="1 2">
    <name type="scientific">Rhizobium esperanzae</name>
    <dbReference type="NCBI Taxonomy" id="1967781"/>
    <lineage>
        <taxon>Bacteria</taxon>
        <taxon>Pseudomonadati</taxon>
        <taxon>Pseudomonadota</taxon>
        <taxon>Alphaproteobacteria</taxon>
        <taxon>Hyphomicrobiales</taxon>
        <taxon>Rhizobiaceae</taxon>
        <taxon>Rhizobium/Agrobacterium group</taxon>
        <taxon>Rhizobium</taxon>
    </lineage>
</organism>
<accession>A0A246DLE2</accession>
<dbReference type="RefSeq" id="WP_088397117.1">
    <property type="nucleotide sequence ID" value="NZ_MXPU01000032.1"/>
</dbReference>
<sequence length="254" mass="28349">MAKNPDIHDKLLRAIDRRDPWSAGDLIDWLREHGPDYIRDHFNEKRAAIHLALAVATELGDDPASPAIVANLREIAAELGEKPIAEQLTDLVQAVYSLEETFDNLKYRSSHIIASGEAPRALFEPLTELHKSLTYTMSIAEFIDNETKGENPPTIKRTDFNADYDHLWTDDLAAVPVSYASRVDALFKAVDDLNRVPTAIQDTRLVWATLSFHANVDGSWTASAQPAIKSKHWSAAKALHLVQAFDAFNRGEEP</sequence>
<dbReference type="EMBL" id="MXPU01000032">
    <property type="protein sequence ID" value="OWO90011.1"/>
    <property type="molecule type" value="Genomic_DNA"/>
</dbReference>